<evidence type="ECO:0000256" key="1">
    <source>
        <dbReference type="SAM" id="MobiDB-lite"/>
    </source>
</evidence>
<dbReference type="AlphaFoldDB" id="A0A6V0BIA6"/>
<dbReference type="EMBL" id="HBIX01025279">
    <property type="protein sequence ID" value="CAE0724637.1"/>
    <property type="molecule type" value="Transcribed_RNA"/>
</dbReference>
<sequence>MVQTIKSSSYRILRLVPRCYPVATLWMMLMLTSGRYLLCESLALRLSPPIHSKAMRATAATFLSCNVSPSIGSPSQLSTSSSSSLLSSLSSRQEKQQLLEVEEKFFFSNRSELEERLRREGFASVQEVTMIDLYFDRLLAAGGRSNNDESSDGDHDNDRDRDNHYYLELPLVRNDHWLRFREITSQNGIDCCNGGEWELKRGTSAGKDCDGGATVYEEIEGIRAVEIACSVVQEQSKKSPSRSSASTTRPSSTDTEESTPMTPLLRFDGHSIPILPIDGCGLEPFARIVTHRAKWKQQHQSGTTSTTTFQNLVVDLDTTPDGFAVGEVEALVGAGETEDQSIPYGAETATNNDNNQDAAITQARADIRRFLVRILDHEGREDDAPERRRPPMGKLGQYLFQNQPQIHKVCVESGVIPEPSPTEASK</sequence>
<dbReference type="InterPro" id="IPR039582">
    <property type="entry name" value="THTPA"/>
</dbReference>
<organism evidence="2">
    <name type="scientific">Pseudo-nitzschia australis</name>
    <dbReference type="NCBI Taxonomy" id="44445"/>
    <lineage>
        <taxon>Eukaryota</taxon>
        <taxon>Sar</taxon>
        <taxon>Stramenopiles</taxon>
        <taxon>Ochrophyta</taxon>
        <taxon>Bacillariophyta</taxon>
        <taxon>Bacillariophyceae</taxon>
        <taxon>Bacillariophycidae</taxon>
        <taxon>Bacillariales</taxon>
        <taxon>Bacillariaceae</taxon>
        <taxon>Pseudo-nitzschia</taxon>
    </lineage>
</organism>
<dbReference type="InterPro" id="IPR033469">
    <property type="entry name" value="CYTH-like_dom_sf"/>
</dbReference>
<dbReference type="Gene3D" id="2.40.320.10">
    <property type="entry name" value="Hypothetical Protein Pfu-838710-001"/>
    <property type="match status" value="1"/>
</dbReference>
<proteinExistence type="predicted"/>
<reference evidence="2" key="1">
    <citation type="submission" date="2021-01" db="EMBL/GenBank/DDBJ databases">
        <authorList>
            <person name="Corre E."/>
            <person name="Pelletier E."/>
            <person name="Niang G."/>
            <person name="Scheremetjew M."/>
            <person name="Finn R."/>
            <person name="Kale V."/>
            <person name="Holt S."/>
            <person name="Cochrane G."/>
            <person name="Meng A."/>
            <person name="Brown T."/>
            <person name="Cohen L."/>
        </authorList>
    </citation>
    <scope>NUCLEOTIDE SEQUENCE</scope>
    <source>
        <strain evidence="2">10249 10 AB</strain>
    </source>
</reference>
<dbReference type="GO" id="GO:0050333">
    <property type="term" value="F:thiamine triphosphate phosphatase activity"/>
    <property type="evidence" value="ECO:0007669"/>
    <property type="project" value="InterPro"/>
</dbReference>
<dbReference type="PANTHER" id="PTHR14586">
    <property type="entry name" value="THIAMINE-TRIPHOSPHATASE"/>
    <property type="match status" value="1"/>
</dbReference>
<evidence type="ECO:0000313" key="2">
    <source>
        <dbReference type="EMBL" id="CAE0724636.1"/>
    </source>
</evidence>
<dbReference type="EMBL" id="HBIX01025278">
    <property type="protein sequence ID" value="CAE0724636.1"/>
    <property type="molecule type" value="Transcribed_RNA"/>
</dbReference>
<accession>A0A6V0BIA6</accession>
<evidence type="ECO:0000313" key="3">
    <source>
        <dbReference type="EMBL" id="CAE0724637.1"/>
    </source>
</evidence>
<dbReference type="PANTHER" id="PTHR14586:SF1">
    <property type="entry name" value="THIAMINE-TRIPHOSPHATASE"/>
    <property type="match status" value="1"/>
</dbReference>
<dbReference type="GO" id="GO:0000287">
    <property type="term" value="F:magnesium ion binding"/>
    <property type="evidence" value="ECO:0007669"/>
    <property type="project" value="TreeGrafter"/>
</dbReference>
<dbReference type="GO" id="GO:0042357">
    <property type="term" value="P:thiamine diphosphate metabolic process"/>
    <property type="evidence" value="ECO:0007669"/>
    <property type="project" value="TreeGrafter"/>
</dbReference>
<protein>
    <submittedName>
        <fullName evidence="2">Uncharacterized protein</fullName>
    </submittedName>
</protein>
<feature type="region of interest" description="Disordered" evidence="1">
    <location>
        <begin position="233"/>
        <end position="265"/>
    </location>
</feature>
<dbReference type="SUPFAM" id="SSF55154">
    <property type="entry name" value="CYTH-like phosphatases"/>
    <property type="match status" value="1"/>
</dbReference>
<gene>
    <name evidence="2" type="ORF">PAUS00366_LOCUS17393</name>
    <name evidence="3" type="ORF">PAUS00366_LOCUS17394</name>
</gene>
<name>A0A6V0BIA6_9STRA</name>
<feature type="compositionally biased region" description="Low complexity" evidence="1">
    <location>
        <begin position="241"/>
        <end position="252"/>
    </location>
</feature>